<feature type="compositionally biased region" description="Basic and acidic residues" evidence="1">
    <location>
        <begin position="118"/>
        <end position="130"/>
    </location>
</feature>
<protein>
    <recommendedName>
        <fullName evidence="4">CBF1-interacting co-repressor CIR N-terminal domain-containing protein</fullName>
    </recommendedName>
</protein>
<evidence type="ECO:0000313" key="3">
    <source>
        <dbReference type="Proteomes" id="UP000317650"/>
    </source>
</evidence>
<accession>A0A4S8K2V4</accession>
<dbReference type="EMBL" id="PYDT01000002">
    <property type="protein sequence ID" value="THU69069.1"/>
    <property type="molecule type" value="Genomic_DNA"/>
</dbReference>
<evidence type="ECO:0000313" key="2">
    <source>
        <dbReference type="EMBL" id="THU69069.1"/>
    </source>
</evidence>
<sequence>MVNENKKKTERYDTDIEEDVRSVGGHGGLNILPQKRWNGYNYENREKVRRDEEAAAREEQLQHEKSRRRDAKFCLERLHRARGLHYQQPSAFDDDSRHFNLFDDLSDFSSHGGTQDEGIPRDGKRFRKEEAEDGGSKSSKKRRWRPRTRSISWDMDW</sequence>
<dbReference type="Proteomes" id="UP000317650">
    <property type="component" value="Chromosome 8"/>
</dbReference>
<organism evidence="2 3">
    <name type="scientific">Musa balbisiana</name>
    <name type="common">Banana</name>
    <dbReference type="NCBI Taxonomy" id="52838"/>
    <lineage>
        <taxon>Eukaryota</taxon>
        <taxon>Viridiplantae</taxon>
        <taxon>Streptophyta</taxon>
        <taxon>Embryophyta</taxon>
        <taxon>Tracheophyta</taxon>
        <taxon>Spermatophyta</taxon>
        <taxon>Magnoliopsida</taxon>
        <taxon>Liliopsida</taxon>
        <taxon>Zingiberales</taxon>
        <taxon>Musaceae</taxon>
        <taxon>Musa</taxon>
    </lineage>
</organism>
<proteinExistence type="predicted"/>
<reference evidence="2 3" key="1">
    <citation type="journal article" date="2019" name="Nat. Plants">
        <title>Genome sequencing of Musa balbisiana reveals subgenome evolution and function divergence in polyploid bananas.</title>
        <authorList>
            <person name="Yao X."/>
        </authorList>
    </citation>
    <scope>NUCLEOTIDE SEQUENCE [LARGE SCALE GENOMIC DNA]</scope>
    <source>
        <strain evidence="3">cv. DH-PKW</strain>
        <tissue evidence="2">Leaves</tissue>
    </source>
</reference>
<feature type="region of interest" description="Disordered" evidence="1">
    <location>
        <begin position="103"/>
        <end position="157"/>
    </location>
</feature>
<dbReference type="PANTHER" id="PTHR31861:SF15">
    <property type="entry name" value="DUF577 DOMAIN-CONTAINING PROTEIN"/>
    <property type="match status" value="1"/>
</dbReference>
<keyword evidence="3" id="KW-1185">Reference proteome</keyword>
<feature type="compositionally biased region" description="Basic and acidic residues" evidence="1">
    <location>
        <begin position="1"/>
        <end position="14"/>
    </location>
</feature>
<feature type="compositionally biased region" description="Basic and acidic residues" evidence="1">
    <location>
        <begin position="47"/>
        <end position="64"/>
    </location>
</feature>
<gene>
    <name evidence="2" type="ORF">C4D60_Mb08t10480</name>
</gene>
<name>A0A4S8K2V4_MUSBA</name>
<feature type="region of interest" description="Disordered" evidence="1">
    <location>
        <begin position="1"/>
        <end position="30"/>
    </location>
</feature>
<comment type="caution">
    <text evidence="2">The sequence shown here is derived from an EMBL/GenBank/DDBJ whole genome shotgun (WGS) entry which is preliminary data.</text>
</comment>
<dbReference type="AlphaFoldDB" id="A0A4S8K2V4"/>
<feature type="region of interest" description="Disordered" evidence="1">
    <location>
        <begin position="47"/>
        <end position="68"/>
    </location>
</feature>
<dbReference type="PANTHER" id="PTHR31861">
    <property type="entry name" value="OS10G0507500 PROTEIN"/>
    <property type="match status" value="1"/>
</dbReference>
<evidence type="ECO:0008006" key="4">
    <source>
        <dbReference type="Google" id="ProtNLM"/>
    </source>
</evidence>
<dbReference type="STRING" id="52838.A0A4S8K2V4"/>
<evidence type="ECO:0000256" key="1">
    <source>
        <dbReference type="SAM" id="MobiDB-lite"/>
    </source>
</evidence>
<feature type="compositionally biased region" description="Basic residues" evidence="1">
    <location>
        <begin position="138"/>
        <end position="148"/>
    </location>
</feature>